<dbReference type="EMBL" id="JAMYWD010000010">
    <property type="protein sequence ID" value="KAJ4959205.1"/>
    <property type="molecule type" value="Genomic_DNA"/>
</dbReference>
<keyword evidence="2" id="KW-1185">Reference proteome</keyword>
<dbReference type="AlphaFoldDB" id="A0A9Q0H4P9"/>
<reference evidence="1" key="1">
    <citation type="journal article" date="2023" name="Plant J.">
        <title>The genome of the king protea, Protea cynaroides.</title>
        <authorList>
            <person name="Chang J."/>
            <person name="Duong T.A."/>
            <person name="Schoeman C."/>
            <person name="Ma X."/>
            <person name="Roodt D."/>
            <person name="Barker N."/>
            <person name="Li Z."/>
            <person name="Van de Peer Y."/>
            <person name="Mizrachi E."/>
        </authorList>
    </citation>
    <scope>NUCLEOTIDE SEQUENCE</scope>
    <source>
        <tissue evidence="1">Young leaves</tissue>
    </source>
</reference>
<sequence length="379" mass="41630">MFKMSRDQINILKAKAKANAKSGGNTVNYSSYEVLTGHIWRCSCKTRGLPDDQETKFGPYVEIDIRLRELEGYDAIFLSPHKFLGGLGGTCKFKAEAYSPLTACNSPKLKAKPAELWQNLQLQTIGVDGKGNHSGGDVKDSGDDPYLVWAAPVRYSGGPKKAHAVAEKTKNKMRGMLRLSSGAGFDLPRYHWFGDAYFKLDMCTGGSPEFPDRSVGLWKVCISVVAKTTAISSPTNETRAQDKVKSHRKETDSFLFFIDDNTDEDMFSGCASAQRGEFFVTTSVRLHGRPPPLPTTHRLLSFPVLVYSNNTKFPTPTQHPFSFEILSHHSLDSAFAHPSSSPLSQQSPFVSLALSSYGCGVFGASMFGYPVVMDIVIDA</sequence>
<protein>
    <submittedName>
        <fullName evidence="1">Uncharacterized protein</fullName>
    </submittedName>
</protein>
<proteinExistence type="predicted"/>
<comment type="caution">
    <text evidence="1">The sequence shown here is derived from an EMBL/GenBank/DDBJ whole genome shotgun (WGS) entry which is preliminary data.</text>
</comment>
<dbReference type="Proteomes" id="UP001141806">
    <property type="component" value="Unassembled WGS sequence"/>
</dbReference>
<evidence type="ECO:0000313" key="2">
    <source>
        <dbReference type="Proteomes" id="UP001141806"/>
    </source>
</evidence>
<gene>
    <name evidence="1" type="ORF">NE237_026316</name>
</gene>
<name>A0A9Q0H4P9_9MAGN</name>
<accession>A0A9Q0H4P9</accession>
<dbReference type="Pfam" id="PF02458">
    <property type="entry name" value="Transferase"/>
    <property type="match status" value="1"/>
</dbReference>
<organism evidence="1 2">
    <name type="scientific">Protea cynaroides</name>
    <dbReference type="NCBI Taxonomy" id="273540"/>
    <lineage>
        <taxon>Eukaryota</taxon>
        <taxon>Viridiplantae</taxon>
        <taxon>Streptophyta</taxon>
        <taxon>Embryophyta</taxon>
        <taxon>Tracheophyta</taxon>
        <taxon>Spermatophyta</taxon>
        <taxon>Magnoliopsida</taxon>
        <taxon>Proteales</taxon>
        <taxon>Proteaceae</taxon>
        <taxon>Protea</taxon>
    </lineage>
</organism>
<evidence type="ECO:0000313" key="1">
    <source>
        <dbReference type="EMBL" id="KAJ4959205.1"/>
    </source>
</evidence>
<dbReference type="InterPro" id="IPR023213">
    <property type="entry name" value="CAT-like_dom_sf"/>
</dbReference>
<dbReference type="Gene3D" id="3.30.559.10">
    <property type="entry name" value="Chloramphenicol acetyltransferase-like domain"/>
    <property type="match status" value="1"/>
</dbReference>